<comment type="caution">
    <text evidence="1">The sequence shown here is derived from an EMBL/GenBank/DDBJ whole genome shotgun (WGS) entry which is preliminary data.</text>
</comment>
<organism evidence="1 2">
    <name type="scientific">Staurois parvus</name>
    <dbReference type="NCBI Taxonomy" id="386267"/>
    <lineage>
        <taxon>Eukaryota</taxon>
        <taxon>Metazoa</taxon>
        <taxon>Chordata</taxon>
        <taxon>Craniata</taxon>
        <taxon>Vertebrata</taxon>
        <taxon>Euteleostomi</taxon>
        <taxon>Amphibia</taxon>
        <taxon>Batrachia</taxon>
        <taxon>Anura</taxon>
        <taxon>Neobatrachia</taxon>
        <taxon>Ranoidea</taxon>
        <taxon>Ranidae</taxon>
        <taxon>Staurois</taxon>
    </lineage>
</organism>
<protein>
    <submittedName>
        <fullName evidence="1">Uncharacterized protein</fullName>
    </submittedName>
</protein>
<gene>
    <name evidence="1" type="ORF">SPARVUS_LOCUS7079211</name>
</gene>
<evidence type="ECO:0000313" key="1">
    <source>
        <dbReference type="EMBL" id="CAI9570288.1"/>
    </source>
</evidence>
<dbReference type="Proteomes" id="UP001162483">
    <property type="component" value="Unassembled WGS sequence"/>
</dbReference>
<feature type="non-terminal residue" evidence="1">
    <location>
        <position position="1"/>
    </location>
</feature>
<accession>A0ABN9DFR1</accession>
<dbReference type="EMBL" id="CATNWA010014307">
    <property type="protein sequence ID" value="CAI9570288.1"/>
    <property type="molecule type" value="Genomic_DNA"/>
</dbReference>
<sequence length="195" mass="21790">LLSCWGLCLCICGLCAYFGRLLRWPFLGRCVLGSSLVRPNRFLGGYWWMRSGAPVNGWRCWYVGLRRTNWDVVVGCVFFRSSGFAGVPSAGDSGIFVVQWGRGVFPGMLSKSWCEMSSWTFFSCGGLIRGWWWCGPTLLPVPLDVGCGRWRGSTRLGSRLTERWGVSLVTMGGWWSGTWSWRWILGGISGAMGCI</sequence>
<evidence type="ECO:0000313" key="2">
    <source>
        <dbReference type="Proteomes" id="UP001162483"/>
    </source>
</evidence>
<proteinExistence type="predicted"/>
<name>A0ABN9DFR1_9NEOB</name>
<keyword evidence="2" id="KW-1185">Reference proteome</keyword>
<reference evidence="1" key="1">
    <citation type="submission" date="2023-05" db="EMBL/GenBank/DDBJ databases">
        <authorList>
            <person name="Stuckert A."/>
        </authorList>
    </citation>
    <scope>NUCLEOTIDE SEQUENCE</scope>
</reference>